<sequence length="617" mass="69068">MIRLYGSPIIGFSDSRPTQNTNNQNQIRPTLIQQKYSTFPTFPTTTCHWCHYSNQDYVVNQRFSSSYFFCVPRSNLHTIVREVKKSSQTTLHSPPDPSFDLESSDLSSISSRSEADSYLSEPDRIVSPKNGNIVSSQAWTPISTSGNPRKNTRKKTLQLESEPARYPEWTPEVSTYLNKPIKKKRKPRKNNRKGMAGTSPLNNSSENSNAENASSNPTAEQETNLLDYSEAMTRGTHSAQQQPSGFEDLGSSLPSITGTATRPQAAETLMSDQGISPALINSRATSLALDTMSNRSTPVPHPIDRQVFPVNSTTATGRQILSPTPHQPNPSPFLATSPSPVPLGPEDIIVDNQDLETVINLFNEQWNTFVQARENQNPRLMRMALVQAASSQEEIRLLAGGAEMLRICENWIAREELADLDRAQATSRNHSQRLAITQTAHEHTVSPSPAPQRSTRQSSDVTFLGTGQAPQRNNPLPPPPPPSTQPPSEVTRHKLSRQAHQYYQQPLPRYQQEGYYQQPQPQTRIVQNYAPQQTQVVPNQTHQQPPNPPQRGNWRGFGRNGRRPRDQTARLLEVGEYLMRAEQIAGRVLRVRGRGRARGRGRGHPHPQEEPPAQPRQ</sequence>
<gene>
    <name evidence="2" type="ORF">PGT21_005794</name>
</gene>
<feature type="region of interest" description="Disordered" evidence="1">
    <location>
        <begin position="177"/>
        <end position="221"/>
    </location>
</feature>
<feature type="compositionally biased region" description="Low complexity" evidence="1">
    <location>
        <begin position="536"/>
        <end position="557"/>
    </location>
</feature>
<feature type="compositionally biased region" description="Polar residues" evidence="1">
    <location>
        <begin position="439"/>
        <end position="461"/>
    </location>
</feature>
<feature type="region of interest" description="Disordered" evidence="1">
    <location>
        <begin position="587"/>
        <end position="617"/>
    </location>
</feature>
<feature type="region of interest" description="Disordered" evidence="1">
    <location>
        <begin position="234"/>
        <end position="261"/>
    </location>
</feature>
<evidence type="ECO:0000313" key="3">
    <source>
        <dbReference type="Proteomes" id="UP000324748"/>
    </source>
</evidence>
<proteinExistence type="predicted"/>
<feature type="region of interest" description="Disordered" evidence="1">
    <location>
        <begin position="86"/>
        <end position="164"/>
    </location>
</feature>
<accession>A0A5B0PWX6</accession>
<protein>
    <submittedName>
        <fullName evidence="2">Uncharacterized protein</fullName>
    </submittedName>
</protein>
<feature type="compositionally biased region" description="Basic residues" evidence="1">
    <location>
        <begin position="180"/>
        <end position="192"/>
    </location>
</feature>
<feature type="region of interest" description="Disordered" evidence="1">
    <location>
        <begin position="316"/>
        <end position="335"/>
    </location>
</feature>
<feature type="region of interest" description="Disordered" evidence="1">
    <location>
        <begin position="536"/>
        <end position="565"/>
    </location>
</feature>
<dbReference type="AlphaFoldDB" id="A0A5B0PWX6"/>
<evidence type="ECO:0000313" key="2">
    <source>
        <dbReference type="EMBL" id="KAA1105395.1"/>
    </source>
</evidence>
<feature type="compositionally biased region" description="Pro residues" evidence="1">
    <location>
        <begin position="475"/>
        <end position="485"/>
    </location>
</feature>
<evidence type="ECO:0000256" key="1">
    <source>
        <dbReference type="SAM" id="MobiDB-lite"/>
    </source>
</evidence>
<comment type="caution">
    <text evidence="2">The sequence shown here is derived from an EMBL/GenBank/DDBJ whole genome shotgun (WGS) entry which is preliminary data.</text>
</comment>
<name>A0A5B0PWX6_PUCGR</name>
<keyword evidence="3" id="KW-1185">Reference proteome</keyword>
<feature type="compositionally biased region" description="Low complexity" evidence="1">
    <location>
        <begin position="98"/>
        <end position="112"/>
    </location>
</feature>
<dbReference type="OrthoDB" id="2511178at2759"/>
<organism evidence="2 3">
    <name type="scientific">Puccinia graminis f. sp. tritici</name>
    <dbReference type="NCBI Taxonomy" id="56615"/>
    <lineage>
        <taxon>Eukaryota</taxon>
        <taxon>Fungi</taxon>
        <taxon>Dikarya</taxon>
        <taxon>Basidiomycota</taxon>
        <taxon>Pucciniomycotina</taxon>
        <taxon>Pucciniomycetes</taxon>
        <taxon>Pucciniales</taxon>
        <taxon>Pucciniaceae</taxon>
        <taxon>Puccinia</taxon>
    </lineage>
</organism>
<feature type="compositionally biased region" description="Polar residues" evidence="1">
    <location>
        <begin position="252"/>
        <end position="261"/>
    </location>
</feature>
<feature type="compositionally biased region" description="Polar residues" evidence="1">
    <location>
        <begin position="235"/>
        <end position="244"/>
    </location>
</feature>
<feature type="region of interest" description="Disordered" evidence="1">
    <location>
        <begin position="439"/>
        <end position="493"/>
    </location>
</feature>
<feature type="compositionally biased region" description="Polar residues" evidence="1">
    <location>
        <begin position="129"/>
        <end position="149"/>
    </location>
</feature>
<dbReference type="Proteomes" id="UP000324748">
    <property type="component" value="Unassembled WGS sequence"/>
</dbReference>
<feature type="compositionally biased region" description="Basic residues" evidence="1">
    <location>
        <begin position="589"/>
        <end position="605"/>
    </location>
</feature>
<feature type="compositionally biased region" description="Low complexity" evidence="1">
    <location>
        <begin position="202"/>
        <end position="216"/>
    </location>
</feature>
<reference evidence="2 3" key="1">
    <citation type="submission" date="2019-05" db="EMBL/GenBank/DDBJ databases">
        <title>Emergence of the Ug99 lineage of the wheat stem rust pathogen through somatic hybridization.</title>
        <authorList>
            <person name="Li F."/>
            <person name="Upadhyaya N.M."/>
            <person name="Sperschneider J."/>
            <person name="Matny O."/>
            <person name="Nguyen-Phuc H."/>
            <person name="Mago R."/>
            <person name="Raley C."/>
            <person name="Miller M.E."/>
            <person name="Silverstein K.A.T."/>
            <person name="Henningsen E."/>
            <person name="Hirsch C.D."/>
            <person name="Visser B."/>
            <person name="Pretorius Z.A."/>
            <person name="Steffenson B.J."/>
            <person name="Schwessinger B."/>
            <person name="Dodds P.N."/>
            <person name="Figueroa M."/>
        </authorList>
    </citation>
    <scope>NUCLEOTIDE SEQUENCE [LARGE SCALE GENOMIC DNA]</scope>
    <source>
        <strain evidence="2">21-0</strain>
    </source>
</reference>
<dbReference type="EMBL" id="VSWC01000040">
    <property type="protein sequence ID" value="KAA1105395.1"/>
    <property type="molecule type" value="Genomic_DNA"/>
</dbReference>